<evidence type="ECO:0000313" key="1">
    <source>
        <dbReference type="EMBL" id="EJB02929.1"/>
    </source>
</evidence>
<evidence type="ECO:0008006" key="3">
    <source>
        <dbReference type="Google" id="ProtNLM"/>
    </source>
</evidence>
<sequence length="79" mass="8595">MSEKYLEPAKSIVAKLGVQKCAEVTGKHVSRVYRWMASKEKGGTGGLIPLEDATLLIAYAEKEGITLAHSEFFPTAEVI</sequence>
<name>I9N4W2_RHILT</name>
<dbReference type="AlphaFoldDB" id="I9N4W2"/>
<reference evidence="1 2" key="1">
    <citation type="submission" date="2012-02" db="EMBL/GenBank/DDBJ databases">
        <title>Improved High-Quality Draft Sequence of Rhizobium leguminosarum bv. trifolii WSM597.</title>
        <authorList>
            <consortium name="US DOE Joint Genome Institute"/>
            <person name="Lucas S."/>
            <person name="Han J."/>
            <person name="Lapidus A."/>
            <person name="Cheng J.-F."/>
            <person name="Goodwin L."/>
            <person name="Pitluck S."/>
            <person name="Peters L."/>
            <person name="Ovchinnikova G."/>
            <person name="Held B."/>
            <person name="Detter J.C."/>
            <person name="Han C."/>
            <person name="Tapia R."/>
            <person name="Land M."/>
            <person name="Hauser L."/>
            <person name="Kyrpides N."/>
            <person name="Ivanova N."/>
            <person name="Pagani I."/>
            <person name="Brau L."/>
            <person name="Yates R."/>
            <person name="O'Hara G."/>
            <person name="Rui T."/>
            <person name="Howieson J."/>
            <person name="Reeve W."/>
            <person name="Woyke T."/>
        </authorList>
    </citation>
    <scope>NUCLEOTIDE SEQUENCE [LARGE SCALE GENOMIC DNA]</scope>
    <source>
        <strain evidence="1 2">WSM597</strain>
    </source>
</reference>
<dbReference type="Proteomes" id="UP000005092">
    <property type="component" value="Unassembled WGS sequence"/>
</dbReference>
<proteinExistence type="predicted"/>
<dbReference type="RefSeq" id="WP_003586848.1">
    <property type="nucleotide sequence ID" value="NZ_JH719381.1"/>
</dbReference>
<accession>I9N4W2</accession>
<dbReference type="EMBL" id="JH719381">
    <property type="protein sequence ID" value="EJB02929.1"/>
    <property type="molecule type" value="Genomic_DNA"/>
</dbReference>
<organism evidence="1 2">
    <name type="scientific">Rhizobium leguminosarum bv. trifolii WSM597</name>
    <dbReference type="NCBI Taxonomy" id="754764"/>
    <lineage>
        <taxon>Bacteria</taxon>
        <taxon>Pseudomonadati</taxon>
        <taxon>Pseudomonadota</taxon>
        <taxon>Alphaproteobacteria</taxon>
        <taxon>Hyphomicrobiales</taxon>
        <taxon>Rhizobiaceae</taxon>
        <taxon>Rhizobium/Agrobacterium group</taxon>
        <taxon>Rhizobium</taxon>
    </lineage>
</organism>
<dbReference type="HOGENOM" id="CLU_165294_1_0_5"/>
<gene>
    <name evidence="1" type="ORF">Rleg9DRAFT_1744</name>
</gene>
<protein>
    <recommendedName>
        <fullName evidence="3">Helix-turn-helix domain-containing protein</fullName>
    </recommendedName>
</protein>
<evidence type="ECO:0000313" key="2">
    <source>
        <dbReference type="Proteomes" id="UP000005092"/>
    </source>
</evidence>